<sequence length="121" mass="13508">MAVMEKEDEKDVDILDVLVQTTPGATRKIASPHRESYNLALPLLPKYNNDLLGLQIPTAKLAAFLKLVGELEPGRESSLAKLTEDLEGSEGVSYEVFNTMLSTYSELLFDALMKIFWSLQM</sequence>
<evidence type="ECO:0000313" key="2">
    <source>
        <dbReference type="Proteomes" id="UP000754883"/>
    </source>
</evidence>
<dbReference type="EMBL" id="CABFNO020001560">
    <property type="protein sequence ID" value="CAH0001003.1"/>
    <property type="molecule type" value="Genomic_DNA"/>
</dbReference>
<organism evidence="1 2">
    <name type="scientific">Clonostachys byssicola</name>
    <dbReference type="NCBI Taxonomy" id="160290"/>
    <lineage>
        <taxon>Eukaryota</taxon>
        <taxon>Fungi</taxon>
        <taxon>Dikarya</taxon>
        <taxon>Ascomycota</taxon>
        <taxon>Pezizomycotina</taxon>
        <taxon>Sordariomycetes</taxon>
        <taxon>Hypocreomycetidae</taxon>
        <taxon>Hypocreales</taxon>
        <taxon>Bionectriaceae</taxon>
        <taxon>Clonostachys</taxon>
    </lineage>
</organism>
<name>A0A9N9Y8J0_9HYPO</name>
<dbReference type="OrthoDB" id="3759600at2759"/>
<protein>
    <submittedName>
        <fullName evidence="1">Uncharacterized protein</fullName>
    </submittedName>
</protein>
<evidence type="ECO:0000313" key="1">
    <source>
        <dbReference type="EMBL" id="CAH0001003.1"/>
    </source>
</evidence>
<keyword evidence="2" id="KW-1185">Reference proteome</keyword>
<gene>
    <name evidence="1" type="ORF">CBYS24578_00001218</name>
</gene>
<proteinExistence type="predicted"/>
<accession>A0A9N9Y8J0</accession>
<comment type="caution">
    <text evidence="1">The sequence shown here is derived from an EMBL/GenBank/DDBJ whole genome shotgun (WGS) entry which is preliminary data.</text>
</comment>
<reference evidence="1" key="1">
    <citation type="submission" date="2021-10" db="EMBL/GenBank/DDBJ databases">
        <authorList>
            <person name="Piombo E."/>
        </authorList>
    </citation>
    <scope>NUCLEOTIDE SEQUENCE</scope>
</reference>
<dbReference type="AlphaFoldDB" id="A0A9N9Y8J0"/>
<dbReference type="Proteomes" id="UP000754883">
    <property type="component" value="Unassembled WGS sequence"/>
</dbReference>